<keyword evidence="3" id="KW-1185">Reference proteome</keyword>
<dbReference type="Proteomes" id="UP000602510">
    <property type="component" value="Unassembled WGS sequence"/>
</dbReference>
<protein>
    <recommendedName>
        <fullName evidence="1">ZSWIM1/3 RNaseH-like domain-containing protein</fullName>
    </recommendedName>
</protein>
<evidence type="ECO:0000313" key="2">
    <source>
        <dbReference type="EMBL" id="KAF4033480.1"/>
    </source>
</evidence>
<dbReference type="EMBL" id="WSZM01000422">
    <property type="protein sequence ID" value="KAF4033480.1"/>
    <property type="molecule type" value="Genomic_DNA"/>
</dbReference>
<evidence type="ECO:0000313" key="3">
    <source>
        <dbReference type="Proteomes" id="UP000602510"/>
    </source>
</evidence>
<dbReference type="AlphaFoldDB" id="A0A833SW61"/>
<dbReference type="Pfam" id="PF21056">
    <property type="entry name" value="ZSWIM1-3_RNaseH-like"/>
    <property type="match status" value="1"/>
</dbReference>
<proteinExistence type="predicted"/>
<comment type="caution">
    <text evidence="2">The sequence shown here is derived from an EMBL/GenBank/DDBJ whole genome shotgun (WGS) entry which is preliminary data.</text>
</comment>
<gene>
    <name evidence="2" type="ORF">GN244_ATG14630</name>
</gene>
<organism evidence="2 3">
    <name type="scientific">Phytophthora infestans</name>
    <name type="common">Potato late blight agent</name>
    <name type="synonym">Botrytis infestans</name>
    <dbReference type="NCBI Taxonomy" id="4787"/>
    <lineage>
        <taxon>Eukaryota</taxon>
        <taxon>Sar</taxon>
        <taxon>Stramenopiles</taxon>
        <taxon>Oomycota</taxon>
        <taxon>Peronosporomycetes</taxon>
        <taxon>Peronosporales</taxon>
        <taxon>Peronosporaceae</taxon>
        <taxon>Phytophthora</taxon>
    </lineage>
</organism>
<evidence type="ECO:0000259" key="1">
    <source>
        <dbReference type="Pfam" id="PF21056"/>
    </source>
</evidence>
<dbReference type="InterPro" id="IPR048324">
    <property type="entry name" value="ZSWIM1-3_RNaseH-like"/>
</dbReference>
<feature type="domain" description="ZSWIM1/3 RNaseH-like" evidence="1">
    <location>
        <begin position="23"/>
        <end position="73"/>
    </location>
</feature>
<name>A0A833SW61_PHYIN</name>
<accession>A0A833SW61</accession>
<reference evidence="2" key="1">
    <citation type="submission" date="2020-04" db="EMBL/GenBank/DDBJ databases">
        <title>Hybrid Assembly of Korean Phytophthora infestans isolates.</title>
        <authorList>
            <person name="Prokchorchik M."/>
            <person name="Lee Y."/>
            <person name="Seo J."/>
            <person name="Cho J.-H."/>
            <person name="Park Y.-E."/>
            <person name="Jang D.-C."/>
            <person name="Im J.-S."/>
            <person name="Choi J.-G."/>
            <person name="Park H.-J."/>
            <person name="Lee G.-B."/>
            <person name="Lee Y.-G."/>
            <person name="Hong S.-Y."/>
            <person name="Cho K."/>
            <person name="Sohn K.H."/>
        </authorList>
    </citation>
    <scope>NUCLEOTIDE SEQUENCE</scope>
    <source>
        <strain evidence="2">KR_1_A1</strain>
    </source>
</reference>
<sequence length="74" mass="8326">MPNAKGKNRRHNQACCRSIIVVDFNMKVSRNVSTVHQSARGNTGAIAVTCGHMRAMCDKFPEVIQMDMTYKIKK</sequence>